<dbReference type="AlphaFoldDB" id="A0A2Z7A554"/>
<dbReference type="EMBL" id="KV018743">
    <property type="protein sequence ID" value="KZV16664.1"/>
    <property type="molecule type" value="Genomic_DNA"/>
</dbReference>
<gene>
    <name evidence="1" type="ORF">F511_36294</name>
</gene>
<protein>
    <submittedName>
        <fullName evidence="1">Uncharacterized protein</fullName>
    </submittedName>
</protein>
<evidence type="ECO:0000313" key="1">
    <source>
        <dbReference type="EMBL" id="KZV16664.1"/>
    </source>
</evidence>
<evidence type="ECO:0000313" key="2">
    <source>
        <dbReference type="Proteomes" id="UP000250235"/>
    </source>
</evidence>
<organism evidence="1 2">
    <name type="scientific">Dorcoceras hygrometricum</name>
    <dbReference type="NCBI Taxonomy" id="472368"/>
    <lineage>
        <taxon>Eukaryota</taxon>
        <taxon>Viridiplantae</taxon>
        <taxon>Streptophyta</taxon>
        <taxon>Embryophyta</taxon>
        <taxon>Tracheophyta</taxon>
        <taxon>Spermatophyta</taxon>
        <taxon>Magnoliopsida</taxon>
        <taxon>eudicotyledons</taxon>
        <taxon>Gunneridae</taxon>
        <taxon>Pentapetalae</taxon>
        <taxon>asterids</taxon>
        <taxon>lamiids</taxon>
        <taxon>Lamiales</taxon>
        <taxon>Gesneriaceae</taxon>
        <taxon>Didymocarpoideae</taxon>
        <taxon>Trichosporeae</taxon>
        <taxon>Loxocarpinae</taxon>
        <taxon>Dorcoceras</taxon>
    </lineage>
</organism>
<sequence>MVKRLATLPHDPLGITDSAYKNQSVMVSVQYGPFNTYIPIRSTTIDLNTDLTKIKDNKNSNHKINVAEMQAFDKHFALAIGSDPTSDLLRRRPTCTMKANVNELSLVNSAVNGVIVKQQIPTGSSAAGVNQMSTEYRLNEQLMLGKYHMNSEKLNTTKATAGYEQMQQLVTNKCNS</sequence>
<keyword evidence="2" id="KW-1185">Reference proteome</keyword>
<accession>A0A2Z7A554</accession>
<proteinExistence type="predicted"/>
<dbReference type="Proteomes" id="UP000250235">
    <property type="component" value="Unassembled WGS sequence"/>
</dbReference>
<name>A0A2Z7A554_9LAMI</name>
<reference evidence="1 2" key="1">
    <citation type="journal article" date="2015" name="Proc. Natl. Acad. Sci. U.S.A.">
        <title>The resurrection genome of Boea hygrometrica: A blueprint for survival of dehydration.</title>
        <authorList>
            <person name="Xiao L."/>
            <person name="Yang G."/>
            <person name="Zhang L."/>
            <person name="Yang X."/>
            <person name="Zhao S."/>
            <person name="Ji Z."/>
            <person name="Zhou Q."/>
            <person name="Hu M."/>
            <person name="Wang Y."/>
            <person name="Chen M."/>
            <person name="Xu Y."/>
            <person name="Jin H."/>
            <person name="Xiao X."/>
            <person name="Hu G."/>
            <person name="Bao F."/>
            <person name="Hu Y."/>
            <person name="Wan P."/>
            <person name="Li L."/>
            <person name="Deng X."/>
            <person name="Kuang T."/>
            <person name="Xiang C."/>
            <person name="Zhu J.K."/>
            <person name="Oliver M.J."/>
            <person name="He Y."/>
        </authorList>
    </citation>
    <scope>NUCLEOTIDE SEQUENCE [LARGE SCALE GENOMIC DNA]</scope>
    <source>
        <strain evidence="2">cv. XS01</strain>
    </source>
</reference>